<gene>
    <name evidence="1" type="ORF">GCM10010918_34840</name>
</gene>
<evidence type="ECO:0000313" key="2">
    <source>
        <dbReference type="Proteomes" id="UP000600247"/>
    </source>
</evidence>
<dbReference type="EMBL" id="BMHY01000006">
    <property type="protein sequence ID" value="GGG75573.1"/>
    <property type="molecule type" value="Genomic_DNA"/>
</dbReference>
<keyword evidence="2" id="KW-1185">Reference proteome</keyword>
<protein>
    <submittedName>
        <fullName evidence="1">Uncharacterized protein</fullName>
    </submittedName>
</protein>
<organism evidence="1 2">
    <name type="scientific">Paenibacillus radicis</name>
    <name type="common">ex Gao et al. 2016</name>
    <dbReference type="NCBI Taxonomy" id="1737354"/>
    <lineage>
        <taxon>Bacteria</taxon>
        <taxon>Bacillati</taxon>
        <taxon>Bacillota</taxon>
        <taxon>Bacilli</taxon>
        <taxon>Bacillales</taxon>
        <taxon>Paenibacillaceae</taxon>
        <taxon>Paenibacillus</taxon>
    </lineage>
</organism>
<reference evidence="1 2" key="1">
    <citation type="journal article" date="2014" name="Int. J. Syst. Evol. Microbiol.">
        <title>Complete genome sequence of Corynebacterium casei LMG S-19264T (=DSM 44701T), isolated from a smear-ripened cheese.</title>
        <authorList>
            <consortium name="US DOE Joint Genome Institute (JGI-PGF)"/>
            <person name="Walter F."/>
            <person name="Albersmeier A."/>
            <person name="Kalinowski J."/>
            <person name="Ruckert C."/>
        </authorList>
    </citation>
    <scope>NUCLEOTIDE SEQUENCE [LARGE SCALE GENOMIC DNA]</scope>
    <source>
        <strain evidence="1 2">CGMCC 1.15286</strain>
    </source>
</reference>
<dbReference type="AlphaFoldDB" id="A0A917HDL2"/>
<comment type="caution">
    <text evidence="1">The sequence shown here is derived from an EMBL/GenBank/DDBJ whole genome shotgun (WGS) entry which is preliminary data.</text>
</comment>
<evidence type="ECO:0000313" key="1">
    <source>
        <dbReference type="EMBL" id="GGG75573.1"/>
    </source>
</evidence>
<proteinExistence type="predicted"/>
<name>A0A917HDL2_9BACL</name>
<dbReference type="Proteomes" id="UP000600247">
    <property type="component" value="Unassembled WGS sequence"/>
</dbReference>
<accession>A0A917HDL2</accession>
<sequence length="55" mass="6550">MKYDCFTEIHPMLTEYVPATIWFPRFLAEIRLFYSINNDTDYKPISTAIQNKQCA</sequence>